<evidence type="ECO:0000313" key="21">
    <source>
        <dbReference type="Proteomes" id="UP000694523"/>
    </source>
</evidence>
<evidence type="ECO:0000256" key="1">
    <source>
        <dbReference type="ARBA" id="ARBA00004496"/>
    </source>
</evidence>
<evidence type="ECO:0000256" key="4">
    <source>
        <dbReference type="ARBA" id="ARBA00022679"/>
    </source>
</evidence>
<dbReference type="Gene3D" id="3.30.200.20">
    <property type="entry name" value="Phosphorylase Kinase, domain 1"/>
    <property type="match status" value="1"/>
</dbReference>
<dbReference type="InterPro" id="IPR050198">
    <property type="entry name" value="Non-receptor_tyrosine_kinases"/>
</dbReference>
<dbReference type="PROSITE" id="PS50002">
    <property type="entry name" value="SH3"/>
    <property type="match status" value="1"/>
</dbReference>
<dbReference type="PRINTS" id="PR00109">
    <property type="entry name" value="TYRKINASE"/>
</dbReference>
<dbReference type="SUPFAM" id="SSF55550">
    <property type="entry name" value="SH2 domain"/>
    <property type="match status" value="1"/>
</dbReference>
<evidence type="ECO:0000256" key="14">
    <source>
        <dbReference type="PROSITE-ProRule" id="PRU00192"/>
    </source>
</evidence>
<keyword evidence="5" id="KW-0519">Myristate</keyword>
<evidence type="ECO:0000256" key="2">
    <source>
        <dbReference type="ARBA" id="ARBA00022443"/>
    </source>
</evidence>
<keyword evidence="11" id="KW-0449">Lipoprotein</keyword>
<feature type="domain" description="SH3" evidence="18">
    <location>
        <begin position="7"/>
        <end position="68"/>
    </location>
</feature>
<evidence type="ECO:0000259" key="17">
    <source>
        <dbReference type="PROSITE" id="PS50001"/>
    </source>
</evidence>
<evidence type="ECO:0000256" key="5">
    <source>
        <dbReference type="ARBA" id="ARBA00022707"/>
    </source>
</evidence>
<dbReference type="PROSITE" id="PS50011">
    <property type="entry name" value="PROTEIN_KINASE_DOM"/>
    <property type="match status" value="1"/>
</dbReference>
<dbReference type="Gene3D" id="1.10.510.10">
    <property type="entry name" value="Transferase(Phosphotransferase) domain 1"/>
    <property type="match status" value="1"/>
</dbReference>
<comment type="catalytic activity">
    <reaction evidence="12 16">
        <text>L-tyrosyl-[protein] + ATP = O-phospho-L-tyrosyl-[protein] + ADP + H(+)</text>
        <dbReference type="Rhea" id="RHEA:10596"/>
        <dbReference type="Rhea" id="RHEA-COMP:10136"/>
        <dbReference type="Rhea" id="RHEA-COMP:20101"/>
        <dbReference type="ChEBI" id="CHEBI:15378"/>
        <dbReference type="ChEBI" id="CHEBI:30616"/>
        <dbReference type="ChEBI" id="CHEBI:46858"/>
        <dbReference type="ChEBI" id="CHEBI:61978"/>
        <dbReference type="ChEBI" id="CHEBI:456216"/>
        <dbReference type="EC" id="2.7.10.2"/>
    </reaction>
</comment>
<evidence type="ECO:0000313" key="20">
    <source>
        <dbReference type="Ensembl" id="ENSNMLP00000014591.1"/>
    </source>
</evidence>
<sequence>MCSLSAGGVTTFVALYDYESRTASDLTFRKGDRLQIVNNTEGDWWLARSLTSGQSGYIPSNYVAPSDSIQAEEWYFGKITRRDSERLLLNLQNRRGTFLVRESETTKGAYCLSVLDYDNTKGLNVKHYKIRKLDSGGFYITSRTQFTSLQQLVFHYRKHSDGLCHALSDVCPVSKPQTQGLARDAWEIPRESLRLDLKLGQGCFGEVWMGTWNGTTRVAIKTLKPGTMSPEAFLQEAQVMKKLRHEKLVQLYAVVSEEPIYIVTEFMSQGSLLDFLKGDAGKMLRLPQLVDMAAQIAAGMAYVERMNYVHRDLRAANILVGDSLVCKVADFGLARLIEDNEYTARQGYDRCRCIHNDTMVGVIYQDGC</sequence>
<dbReference type="InterPro" id="IPR020635">
    <property type="entry name" value="Tyr_kinase_cat_dom"/>
</dbReference>
<dbReference type="PROSITE" id="PS00109">
    <property type="entry name" value="PROTEIN_KINASE_TYR"/>
    <property type="match status" value="1"/>
</dbReference>
<dbReference type="Pfam" id="PF07714">
    <property type="entry name" value="PK_Tyr_Ser-Thr"/>
    <property type="match status" value="1"/>
</dbReference>
<dbReference type="FunFam" id="3.30.200.20:FF:000016">
    <property type="entry name" value="Tyrosine-protein kinase"/>
    <property type="match status" value="1"/>
</dbReference>
<dbReference type="InterPro" id="IPR000980">
    <property type="entry name" value="SH2"/>
</dbReference>
<dbReference type="PRINTS" id="PR00401">
    <property type="entry name" value="SH2DOMAIN"/>
</dbReference>
<dbReference type="InterPro" id="IPR000719">
    <property type="entry name" value="Prot_kinase_dom"/>
</dbReference>
<dbReference type="CDD" id="cd10365">
    <property type="entry name" value="SH2_Src_Src"/>
    <property type="match status" value="1"/>
</dbReference>
<dbReference type="Ensembl" id="ENSNMLT00000016398.1">
    <property type="protein sequence ID" value="ENSNMLP00000014591.1"/>
    <property type="gene ID" value="ENSNMLG00000008925.1"/>
</dbReference>
<protein>
    <recommendedName>
        <fullName evidence="16">Tyrosine-protein kinase</fullName>
        <ecNumber evidence="16">2.7.10.2</ecNumber>
    </recommendedName>
</protein>
<dbReference type="InterPro" id="IPR011009">
    <property type="entry name" value="Kinase-like_dom_sf"/>
</dbReference>
<keyword evidence="3" id="KW-0963">Cytoplasm</keyword>
<dbReference type="PANTHER" id="PTHR24418">
    <property type="entry name" value="TYROSINE-PROTEIN KINASE"/>
    <property type="match status" value="1"/>
</dbReference>
<dbReference type="FunFam" id="3.30.505.10:FF:000001">
    <property type="entry name" value="Tyrosine-protein kinase"/>
    <property type="match status" value="1"/>
</dbReference>
<evidence type="ECO:0000256" key="11">
    <source>
        <dbReference type="ARBA" id="ARBA00023288"/>
    </source>
</evidence>
<dbReference type="GO" id="GO:0005524">
    <property type="term" value="F:ATP binding"/>
    <property type="evidence" value="ECO:0007669"/>
    <property type="project" value="UniProtKB-UniRule"/>
</dbReference>
<dbReference type="SMART" id="SM00252">
    <property type="entry name" value="SH2"/>
    <property type="match status" value="1"/>
</dbReference>
<name>A0A8C6T0W5_9GOBI</name>
<reference evidence="20" key="1">
    <citation type="submission" date="2025-08" db="UniProtKB">
        <authorList>
            <consortium name="Ensembl"/>
        </authorList>
    </citation>
    <scope>IDENTIFICATION</scope>
</reference>
<keyword evidence="7 16" id="KW-0418">Kinase</keyword>
<keyword evidence="2 14" id="KW-0728">SH3 domain</keyword>
<keyword evidence="21" id="KW-1185">Reference proteome</keyword>
<dbReference type="EC" id="2.7.10.2" evidence="16"/>
<keyword evidence="9 13" id="KW-0727">SH2 domain</keyword>
<evidence type="ECO:0000256" key="12">
    <source>
        <dbReference type="ARBA" id="ARBA00051245"/>
    </source>
</evidence>
<dbReference type="Pfam" id="PF00018">
    <property type="entry name" value="SH3_1"/>
    <property type="match status" value="1"/>
</dbReference>
<evidence type="ECO:0000256" key="10">
    <source>
        <dbReference type="ARBA" id="ARBA00023137"/>
    </source>
</evidence>
<dbReference type="InterPro" id="IPR001245">
    <property type="entry name" value="Ser-Thr/Tyr_kinase_cat_dom"/>
</dbReference>
<dbReference type="PROSITE" id="PS50001">
    <property type="entry name" value="SH2"/>
    <property type="match status" value="1"/>
</dbReference>
<evidence type="ECO:0000256" key="7">
    <source>
        <dbReference type="ARBA" id="ARBA00022777"/>
    </source>
</evidence>
<dbReference type="AlphaFoldDB" id="A0A8C6T0W5"/>
<dbReference type="Gene3D" id="2.30.30.40">
    <property type="entry name" value="SH3 Domains"/>
    <property type="match status" value="1"/>
</dbReference>
<dbReference type="Proteomes" id="UP000694523">
    <property type="component" value="Unplaced"/>
</dbReference>
<keyword evidence="8 15" id="KW-0067">ATP-binding</keyword>
<comment type="subcellular location">
    <subcellularLocation>
        <location evidence="1">Cytoplasm</location>
    </subcellularLocation>
</comment>
<keyword evidence="10 16" id="KW-0829">Tyrosine-protein kinase</keyword>
<dbReference type="PROSITE" id="PS00107">
    <property type="entry name" value="PROTEIN_KINASE_ATP"/>
    <property type="match status" value="1"/>
</dbReference>
<dbReference type="InterPro" id="IPR017441">
    <property type="entry name" value="Protein_kinase_ATP_BS"/>
</dbReference>
<dbReference type="InterPro" id="IPR036028">
    <property type="entry name" value="SH3-like_dom_sf"/>
</dbReference>
<evidence type="ECO:0000256" key="15">
    <source>
        <dbReference type="PROSITE-ProRule" id="PRU10141"/>
    </source>
</evidence>
<evidence type="ECO:0000259" key="18">
    <source>
        <dbReference type="PROSITE" id="PS50002"/>
    </source>
</evidence>
<accession>A0A8C6T0W5</accession>
<proteinExistence type="inferred from homology"/>
<reference evidence="20" key="2">
    <citation type="submission" date="2025-09" db="UniProtKB">
        <authorList>
            <consortium name="Ensembl"/>
        </authorList>
    </citation>
    <scope>IDENTIFICATION</scope>
</reference>
<dbReference type="InterPro" id="IPR036860">
    <property type="entry name" value="SH2_dom_sf"/>
</dbReference>
<evidence type="ECO:0000259" key="19">
    <source>
        <dbReference type="PROSITE" id="PS50011"/>
    </source>
</evidence>
<evidence type="ECO:0000256" key="9">
    <source>
        <dbReference type="ARBA" id="ARBA00022999"/>
    </source>
</evidence>
<feature type="domain" description="SH2" evidence="17">
    <location>
        <begin position="74"/>
        <end position="171"/>
    </location>
</feature>
<organism evidence="20 21">
    <name type="scientific">Neogobius melanostomus</name>
    <name type="common">round goby</name>
    <dbReference type="NCBI Taxonomy" id="47308"/>
    <lineage>
        <taxon>Eukaryota</taxon>
        <taxon>Metazoa</taxon>
        <taxon>Chordata</taxon>
        <taxon>Craniata</taxon>
        <taxon>Vertebrata</taxon>
        <taxon>Euteleostomi</taxon>
        <taxon>Actinopterygii</taxon>
        <taxon>Neopterygii</taxon>
        <taxon>Teleostei</taxon>
        <taxon>Neoteleostei</taxon>
        <taxon>Acanthomorphata</taxon>
        <taxon>Gobiaria</taxon>
        <taxon>Gobiiformes</taxon>
        <taxon>Gobioidei</taxon>
        <taxon>Gobiidae</taxon>
        <taxon>Benthophilinae</taxon>
        <taxon>Neogobiini</taxon>
        <taxon>Neogobius</taxon>
    </lineage>
</organism>
<dbReference type="FunFam" id="2.30.30.40:FF:000182">
    <property type="entry name" value="Tyrosine-protein kinase Fyn"/>
    <property type="match status" value="1"/>
</dbReference>
<comment type="similarity">
    <text evidence="16">Belongs to the protein kinase superfamily. Tyr protein kinase family.</text>
</comment>
<feature type="binding site" evidence="15">
    <location>
        <position position="221"/>
    </location>
    <ligand>
        <name>ATP</name>
        <dbReference type="ChEBI" id="CHEBI:30616"/>
    </ligand>
</feature>
<keyword evidence="4 16" id="KW-0808">Transferase</keyword>
<evidence type="ECO:0000256" key="3">
    <source>
        <dbReference type="ARBA" id="ARBA00022490"/>
    </source>
</evidence>
<dbReference type="PRINTS" id="PR00452">
    <property type="entry name" value="SH3DOMAIN"/>
</dbReference>
<feature type="domain" description="Protein kinase" evidence="19">
    <location>
        <begin position="193"/>
        <end position="368"/>
    </location>
</feature>
<dbReference type="SUPFAM" id="SSF56112">
    <property type="entry name" value="Protein kinase-like (PK-like)"/>
    <property type="match status" value="1"/>
</dbReference>
<dbReference type="Pfam" id="PF00017">
    <property type="entry name" value="SH2"/>
    <property type="match status" value="1"/>
</dbReference>
<dbReference type="SMART" id="SM00326">
    <property type="entry name" value="SH3"/>
    <property type="match status" value="1"/>
</dbReference>
<evidence type="ECO:0000256" key="8">
    <source>
        <dbReference type="ARBA" id="ARBA00022840"/>
    </source>
</evidence>
<evidence type="ECO:0000256" key="6">
    <source>
        <dbReference type="ARBA" id="ARBA00022741"/>
    </source>
</evidence>
<dbReference type="SUPFAM" id="SSF50044">
    <property type="entry name" value="SH3-domain"/>
    <property type="match status" value="1"/>
</dbReference>
<keyword evidence="6 15" id="KW-0547">Nucleotide-binding</keyword>
<dbReference type="InterPro" id="IPR001452">
    <property type="entry name" value="SH3_domain"/>
</dbReference>
<dbReference type="InterPro" id="IPR008266">
    <property type="entry name" value="Tyr_kinase_AS"/>
</dbReference>
<dbReference type="Gene3D" id="3.30.505.10">
    <property type="entry name" value="SH2 domain"/>
    <property type="match status" value="1"/>
</dbReference>
<dbReference type="SMART" id="SM00219">
    <property type="entry name" value="TyrKc"/>
    <property type="match status" value="1"/>
</dbReference>
<evidence type="ECO:0000256" key="13">
    <source>
        <dbReference type="PROSITE-ProRule" id="PRU00191"/>
    </source>
</evidence>
<evidence type="ECO:0000256" key="16">
    <source>
        <dbReference type="RuleBase" id="RU362096"/>
    </source>
</evidence>
<dbReference type="GO" id="GO:0004715">
    <property type="term" value="F:non-membrane spanning protein tyrosine kinase activity"/>
    <property type="evidence" value="ECO:0007669"/>
    <property type="project" value="UniProtKB-EC"/>
</dbReference>
<dbReference type="GO" id="GO:0005737">
    <property type="term" value="C:cytoplasm"/>
    <property type="evidence" value="ECO:0007669"/>
    <property type="project" value="UniProtKB-SubCell"/>
</dbReference>